<gene>
    <name evidence="1" type="ORF">Zmor_011936</name>
</gene>
<dbReference type="EMBL" id="JALNTZ010003649">
    <property type="protein sequence ID" value="KAJ3616320.1"/>
    <property type="molecule type" value="Genomic_DNA"/>
</dbReference>
<dbReference type="AlphaFoldDB" id="A0AA38HHX2"/>
<accession>A0AA38HHX2</accession>
<name>A0AA38HHX2_9CUCU</name>
<comment type="caution">
    <text evidence="1">The sequence shown here is derived from an EMBL/GenBank/DDBJ whole genome shotgun (WGS) entry which is preliminary data.</text>
</comment>
<proteinExistence type="predicted"/>
<organism evidence="1 2">
    <name type="scientific">Zophobas morio</name>
    <dbReference type="NCBI Taxonomy" id="2755281"/>
    <lineage>
        <taxon>Eukaryota</taxon>
        <taxon>Metazoa</taxon>
        <taxon>Ecdysozoa</taxon>
        <taxon>Arthropoda</taxon>
        <taxon>Hexapoda</taxon>
        <taxon>Insecta</taxon>
        <taxon>Pterygota</taxon>
        <taxon>Neoptera</taxon>
        <taxon>Endopterygota</taxon>
        <taxon>Coleoptera</taxon>
        <taxon>Polyphaga</taxon>
        <taxon>Cucujiformia</taxon>
        <taxon>Tenebrionidae</taxon>
        <taxon>Zophobas</taxon>
    </lineage>
</organism>
<evidence type="ECO:0000313" key="2">
    <source>
        <dbReference type="Proteomes" id="UP001168821"/>
    </source>
</evidence>
<evidence type="ECO:0000313" key="1">
    <source>
        <dbReference type="EMBL" id="KAJ3616320.1"/>
    </source>
</evidence>
<sequence length="108" mass="11711">MHGNAASILAGQCTAVPKPEYSATKLLFVPRLLVWKPPGKQRGLSQKAAPRLIGLWQGLVPPYTKLLKTVMGSLSARVGFKVLRSQCGEGGGGCNSRCKLKKYWLEIC</sequence>
<dbReference type="Proteomes" id="UP001168821">
    <property type="component" value="Unassembled WGS sequence"/>
</dbReference>
<keyword evidence="2" id="KW-1185">Reference proteome</keyword>
<protein>
    <submittedName>
        <fullName evidence="1">Uncharacterized protein</fullName>
    </submittedName>
</protein>
<reference evidence="1" key="1">
    <citation type="journal article" date="2023" name="G3 (Bethesda)">
        <title>Whole genome assemblies of Zophobas morio and Tenebrio molitor.</title>
        <authorList>
            <person name="Kaur S."/>
            <person name="Stinson S.A."/>
            <person name="diCenzo G.C."/>
        </authorList>
    </citation>
    <scope>NUCLEOTIDE SEQUENCE</scope>
    <source>
        <strain evidence="1">QUZm001</strain>
    </source>
</reference>